<feature type="compositionally biased region" description="Low complexity" evidence="1">
    <location>
        <begin position="46"/>
        <end position="62"/>
    </location>
</feature>
<comment type="caution">
    <text evidence="2">The sequence shown here is derived from an EMBL/GenBank/DDBJ whole genome shotgun (WGS) entry which is preliminary data.</text>
</comment>
<evidence type="ECO:0008006" key="4">
    <source>
        <dbReference type="Google" id="ProtNLM"/>
    </source>
</evidence>
<feature type="compositionally biased region" description="Polar residues" evidence="1">
    <location>
        <begin position="64"/>
        <end position="80"/>
    </location>
</feature>
<sequence length="294" mass="29947">MRTTRVLSSLRVLSDVRAGGTGRAGRVVRAVGAGLLVLGAAASPAVADSSPSASPSDDGAGPTSAGTSFRTATEVDQGQQATASASMGDYLYWSFPADAGQRPTVKATVKLPDAHASATWQVDVYDGLRRRQACQYGAQTRTAAQDAASVELSCTLRTVRAWSEPWADDPLPGTYYVRLTTVGLKAADLGLPVSAEVQVDSKDAGGAAAVDGSLAEPLVPGVAVAAKGGDSDEDSEGSVAVLSSIEPDDGWASGWWSDRWVWTGVGGVLAALAGVGGYSLTRGVGRPSRVPPSA</sequence>
<proteinExistence type="predicted"/>
<evidence type="ECO:0000313" key="3">
    <source>
        <dbReference type="Proteomes" id="UP001230328"/>
    </source>
</evidence>
<dbReference type="RefSeq" id="WP_373466640.1">
    <property type="nucleotide sequence ID" value="NZ_JAUSZI010000002.1"/>
</dbReference>
<feature type="region of interest" description="Disordered" evidence="1">
    <location>
        <begin position="46"/>
        <end position="80"/>
    </location>
</feature>
<evidence type="ECO:0000256" key="1">
    <source>
        <dbReference type="SAM" id="MobiDB-lite"/>
    </source>
</evidence>
<gene>
    <name evidence="2" type="ORF">QF035_002710</name>
</gene>
<keyword evidence="3" id="KW-1185">Reference proteome</keyword>
<dbReference type="Proteomes" id="UP001230328">
    <property type="component" value="Unassembled WGS sequence"/>
</dbReference>
<accession>A0ABU0SNK1</accession>
<organism evidence="2 3">
    <name type="scientific">Streptomyces umbrinus</name>
    <dbReference type="NCBI Taxonomy" id="67370"/>
    <lineage>
        <taxon>Bacteria</taxon>
        <taxon>Bacillati</taxon>
        <taxon>Actinomycetota</taxon>
        <taxon>Actinomycetes</taxon>
        <taxon>Kitasatosporales</taxon>
        <taxon>Streptomycetaceae</taxon>
        <taxon>Streptomyces</taxon>
        <taxon>Streptomyces phaeochromogenes group</taxon>
    </lineage>
</organism>
<name>A0ABU0SNK1_9ACTN</name>
<protein>
    <recommendedName>
        <fullName evidence="4">Secreted protein</fullName>
    </recommendedName>
</protein>
<dbReference type="EMBL" id="JAUSZI010000002">
    <property type="protein sequence ID" value="MDQ1025128.1"/>
    <property type="molecule type" value="Genomic_DNA"/>
</dbReference>
<evidence type="ECO:0000313" key="2">
    <source>
        <dbReference type="EMBL" id="MDQ1025128.1"/>
    </source>
</evidence>
<reference evidence="2 3" key="1">
    <citation type="submission" date="2023-07" db="EMBL/GenBank/DDBJ databases">
        <title>Comparative genomics of wheat-associated soil bacteria to identify genetic determinants of phenazine resistance.</title>
        <authorList>
            <person name="Mouncey N."/>
        </authorList>
    </citation>
    <scope>NUCLEOTIDE SEQUENCE [LARGE SCALE GENOMIC DNA]</scope>
    <source>
        <strain evidence="2 3">V2I4</strain>
    </source>
</reference>